<sequence>MLENCSNDLAVKNTINYLANYAMDHDIGVCLTSDLSPFIPSSSSVALRSVVINLNADNVPLQFAHELGHVLNEDDGVLYFTTFTNGSSAESNATKTGIKLLLDYYFREVPIEEINLSNFMSFYKIPLLFTDYVYSLKLQ</sequence>
<dbReference type="OrthoDB" id="2300474at2"/>
<gene>
    <name evidence="1" type="ORF">F6H94_04300</name>
</gene>
<dbReference type="Proteomes" id="UP000327236">
    <property type="component" value="Unassembled WGS sequence"/>
</dbReference>
<evidence type="ECO:0000313" key="1">
    <source>
        <dbReference type="EMBL" id="KAA9322982.1"/>
    </source>
</evidence>
<dbReference type="EMBL" id="VYWW01000013">
    <property type="protein sequence ID" value="KAA9322982.1"/>
    <property type="molecule type" value="Genomic_DNA"/>
</dbReference>
<comment type="caution">
    <text evidence="1">The sequence shown here is derived from an EMBL/GenBank/DDBJ whole genome shotgun (WGS) entry which is preliminary data.</text>
</comment>
<evidence type="ECO:0000313" key="2">
    <source>
        <dbReference type="Proteomes" id="UP000327236"/>
    </source>
</evidence>
<organism evidence="1 2">
    <name type="scientific">Lactobacillus jensenii</name>
    <dbReference type="NCBI Taxonomy" id="109790"/>
    <lineage>
        <taxon>Bacteria</taxon>
        <taxon>Bacillati</taxon>
        <taxon>Bacillota</taxon>
        <taxon>Bacilli</taxon>
        <taxon>Lactobacillales</taxon>
        <taxon>Lactobacillaceae</taxon>
        <taxon>Lactobacillus</taxon>
    </lineage>
</organism>
<protein>
    <submittedName>
        <fullName evidence="1">ImmA/IrrE family metallo-endopeptidase</fullName>
    </submittedName>
</protein>
<accession>A0A5N1IBL6</accession>
<name>A0A5N1IBL6_LACJE</name>
<reference evidence="1 2" key="1">
    <citation type="submission" date="2019-09" db="EMBL/GenBank/DDBJ databases">
        <title>Draft genome sequence assemblies of isolates from the urinary tract.</title>
        <authorList>
            <person name="Mores C.R."/>
            <person name="Putonti C."/>
            <person name="Wolfe A.J."/>
        </authorList>
    </citation>
    <scope>NUCLEOTIDE SEQUENCE [LARGE SCALE GENOMIC DNA]</scope>
    <source>
        <strain evidence="1 2">UMB246</strain>
    </source>
</reference>
<proteinExistence type="predicted"/>
<dbReference type="AlphaFoldDB" id="A0A5N1IBL6"/>
<dbReference type="RefSeq" id="WP_006588885.1">
    <property type="nucleotide sequence ID" value="NZ_JASOZD010000016.1"/>
</dbReference>